<protein>
    <submittedName>
        <fullName evidence="7">RNA polymerase sigma-70 factor</fullName>
    </submittedName>
</protein>
<dbReference type="InterPro" id="IPR039425">
    <property type="entry name" value="RNA_pol_sigma-70-like"/>
</dbReference>
<dbReference type="Proteomes" id="UP001549749">
    <property type="component" value="Unassembled WGS sequence"/>
</dbReference>
<dbReference type="InterPro" id="IPR014284">
    <property type="entry name" value="RNA_pol_sigma-70_dom"/>
</dbReference>
<comment type="similarity">
    <text evidence="1">Belongs to the sigma-70 factor family. ECF subfamily.</text>
</comment>
<dbReference type="SUPFAM" id="SSF88946">
    <property type="entry name" value="Sigma2 domain of RNA polymerase sigma factors"/>
    <property type="match status" value="1"/>
</dbReference>
<evidence type="ECO:0000256" key="3">
    <source>
        <dbReference type="ARBA" id="ARBA00023082"/>
    </source>
</evidence>
<feature type="domain" description="RNA polymerase sigma-70 region 2" evidence="5">
    <location>
        <begin position="28"/>
        <end position="94"/>
    </location>
</feature>
<dbReference type="Gene3D" id="1.10.10.10">
    <property type="entry name" value="Winged helix-like DNA-binding domain superfamily/Winged helix DNA-binding domain"/>
    <property type="match status" value="1"/>
</dbReference>
<feature type="domain" description="RNA polymerase sigma factor 70 region 4 type 2" evidence="6">
    <location>
        <begin position="122"/>
        <end position="170"/>
    </location>
</feature>
<dbReference type="Gene3D" id="1.10.1740.10">
    <property type="match status" value="1"/>
</dbReference>
<name>A0ABV2T1T7_9BACT</name>
<evidence type="ECO:0000259" key="6">
    <source>
        <dbReference type="Pfam" id="PF08281"/>
    </source>
</evidence>
<keyword evidence="3" id="KW-0731">Sigma factor</keyword>
<dbReference type="InterPro" id="IPR013324">
    <property type="entry name" value="RNA_pol_sigma_r3/r4-like"/>
</dbReference>
<evidence type="ECO:0000256" key="1">
    <source>
        <dbReference type="ARBA" id="ARBA00010641"/>
    </source>
</evidence>
<dbReference type="SUPFAM" id="SSF88659">
    <property type="entry name" value="Sigma3 and sigma4 domains of RNA polymerase sigma factors"/>
    <property type="match status" value="1"/>
</dbReference>
<evidence type="ECO:0000313" key="7">
    <source>
        <dbReference type="EMBL" id="MET6996989.1"/>
    </source>
</evidence>
<evidence type="ECO:0000256" key="2">
    <source>
        <dbReference type="ARBA" id="ARBA00023015"/>
    </source>
</evidence>
<evidence type="ECO:0000259" key="5">
    <source>
        <dbReference type="Pfam" id="PF04542"/>
    </source>
</evidence>
<dbReference type="NCBIfam" id="TIGR02985">
    <property type="entry name" value="Sig70_bacteroi1"/>
    <property type="match status" value="1"/>
</dbReference>
<dbReference type="EMBL" id="JBEXAC010000001">
    <property type="protein sequence ID" value="MET6996989.1"/>
    <property type="molecule type" value="Genomic_DNA"/>
</dbReference>
<dbReference type="InterPro" id="IPR013249">
    <property type="entry name" value="RNA_pol_sigma70_r4_t2"/>
</dbReference>
<gene>
    <name evidence="7" type="ORF">ABR189_06400</name>
</gene>
<dbReference type="PANTHER" id="PTHR43133">
    <property type="entry name" value="RNA POLYMERASE ECF-TYPE SIGMA FACTO"/>
    <property type="match status" value="1"/>
</dbReference>
<comment type="caution">
    <text evidence="7">The sequence shown here is derived from an EMBL/GenBank/DDBJ whole genome shotgun (WGS) entry which is preliminary data.</text>
</comment>
<dbReference type="Pfam" id="PF04542">
    <property type="entry name" value="Sigma70_r2"/>
    <property type="match status" value="1"/>
</dbReference>
<organism evidence="7 8">
    <name type="scientific">Chitinophaga defluvii</name>
    <dbReference type="NCBI Taxonomy" id="3163343"/>
    <lineage>
        <taxon>Bacteria</taxon>
        <taxon>Pseudomonadati</taxon>
        <taxon>Bacteroidota</taxon>
        <taxon>Chitinophagia</taxon>
        <taxon>Chitinophagales</taxon>
        <taxon>Chitinophagaceae</taxon>
        <taxon>Chitinophaga</taxon>
    </lineage>
</organism>
<dbReference type="PANTHER" id="PTHR43133:SF46">
    <property type="entry name" value="RNA POLYMERASE SIGMA-70 FACTOR ECF SUBFAMILY"/>
    <property type="match status" value="1"/>
</dbReference>
<sequence length="194" mass="22590">MILSLSELSDELLLEACRLGDVKAFDVLFSRYSTRLYHYALKYIHDEAVAEEAMMDLMLWVWEKREQLPADIHFAPYIYRAMKNAVIKLLTRKSAVTIPLQETITCADGADNRILSEELDRAYAATLDELSSQRRLVYTLSRHEKMSHAEIAKEMNLSLFTVKNHIKASLSHFRRHLKDYVDMTTVVLLCFFLR</sequence>
<dbReference type="Pfam" id="PF08281">
    <property type="entry name" value="Sigma70_r4_2"/>
    <property type="match status" value="1"/>
</dbReference>
<keyword evidence="4" id="KW-0804">Transcription</keyword>
<evidence type="ECO:0000313" key="8">
    <source>
        <dbReference type="Proteomes" id="UP001549749"/>
    </source>
</evidence>
<dbReference type="RefSeq" id="WP_354659630.1">
    <property type="nucleotide sequence ID" value="NZ_JBEXAC010000001.1"/>
</dbReference>
<dbReference type="InterPro" id="IPR036388">
    <property type="entry name" value="WH-like_DNA-bd_sf"/>
</dbReference>
<evidence type="ECO:0000256" key="4">
    <source>
        <dbReference type="ARBA" id="ARBA00023163"/>
    </source>
</evidence>
<reference evidence="7 8" key="1">
    <citation type="submission" date="2024-06" db="EMBL/GenBank/DDBJ databases">
        <title>Chitinophaga defluvii sp. nov., isolated from municipal sewage.</title>
        <authorList>
            <person name="Zhang L."/>
        </authorList>
    </citation>
    <scope>NUCLEOTIDE SEQUENCE [LARGE SCALE GENOMIC DNA]</scope>
    <source>
        <strain evidence="7 8">H8</strain>
    </source>
</reference>
<dbReference type="InterPro" id="IPR013325">
    <property type="entry name" value="RNA_pol_sigma_r2"/>
</dbReference>
<dbReference type="InterPro" id="IPR014327">
    <property type="entry name" value="RNA_pol_sigma70_bacteroid"/>
</dbReference>
<dbReference type="NCBIfam" id="TIGR02937">
    <property type="entry name" value="sigma70-ECF"/>
    <property type="match status" value="1"/>
</dbReference>
<dbReference type="InterPro" id="IPR007627">
    <property type="entry name" value="RNA_pol_sigma70_r2"/>
</dbReference>
<accession>A0ABV2T1T7</accession>
<keyword evidence="2" id="KW-0805">Transcription regulation</keyword>
<proteinExistence type="inferred from homology"/>
<keyword evidence="8" id="KW-1185">Reference proteome</keyword>